<name>A0ACA9N8M3_9GLOM</name>
<dbReference type="Proteomes" id="UP000789525">
    <property type="component" value="Unassembled WGS sequence"/>
</dbReference>
<dbReference type="EMBL" id="CAJVPT010018585">
    <property type="protein sequence ID" value="CAG8635517.1"/>
    <property type="molecule type" value="Genomic_DNA"/>
</dbReference>
<protein>
    <submittedName>
        <fullName evidence="1">11393_t:CDS:1</fullName>
    </submittedName>
</protein>
<sequence length="217" mass="24745">TNVHNFVKDTGEVSEDELGLGSHKNQNDEGVGLPFKSNTFDFVHLQNAAFNFTEEQWKHKVIPELVRVTKVGGWIELCELGHVMGLNLEIASYLGNILESHCAGQLTDFHHKVQMMAHHEQGAGRVGIASRENCIQFYRHTIGSMILETINNHLSDMIPQHNSVKGKEKEVDSKEKGFMENNDEDICKNGMEARKMVMTREEYEEILNSADEYWEKN</sequence>
<reference evidence="1" key="1">
    <citation type="submission" date="2021-06" db="EMBL/GenBank/DDBJ databases">
        <authorList>
            <person name="Kallberg Y."/>
            <person name="Tangrot J."/>
            <person name="Rosling A."/>
        </authorList>
    </citation>
    <scope>NUCLEOTIDE SEQUENCE</scope>
    <source>
        <strain evidence="1">CL356</strain>
    </source>
</reference>
<keyword evidence="2" id="KW-1185">Reference proteome</keyword>
<comment type="caution">
    <text evidence="1">The sequence shown here is derived from an EMBL/GenBank/DDBJ whole genome shotgun (WGS) entry which is preliminary data.</text>
</comment>
<accession>A0ACA9N8M3</accession>
<gene>
    <name evidence="1" type="ORF">ACOLOM_LOCUS7780</name>
</gene>
<proteinExistence type="predicted"/>
<feature type="non-terminal residue" evidence="1">
    <location>
        <position position="1"/>
    </location>
</feature>
<evidence type="ECO:0000313" key="2">
    <source>
        <dbReference type="Proteomes" id="UP000789525"/>
    </source>
</evidence>
<organism evidence="1 2">
    <name type="scientific">Acaulospora colombiana</name>
    <dbReference type="NCBI Taxonomy" id="27376"/>
    <lineage>
        <taxon>Eukaryota</taxon>
        <taxon>Fungi</taxon>
        <taxon>Fungi incertae sedis</taxon>
        <taxon>Mucoromycota</taxon>
        <taxon>Glomeromycotina</taxon>
        <taxon>Glomeromycetes</taxon>
        <taxon>Diversisporales</taxon>
        <taxon>Acaulosporaceae</taxon>
        <taxon>Acaulospora</taxon>
    </lineage>
</organism>
<evidence type="ECO:0000313" key="1">
    <source>
        <dbReference type="EMBL" id="CAG8635517.1"/>
    </source>
</evidence>
<feature type="non-terminal residue" evidence="1">
    <location>
        <position position="217"/>
    </location>
</feature>